<dbReference type="Gene3D" id="2.60.120.10">
    <property type="entry name" value="Jelly Rolls"/>
    <property type="match status" value="1"/>
</dbReference>
<evidence type="ECO:0000256" key="1">
    <source>
        <dbReference type="ARBA" id="ARBA00000629"/>
    </source>
</evidence>
<evidence type="ECO:0000256" key="6">
    <source>
        <dbReference type="ARBA" id="ARBA00022784"/>
    </source>
</evidence>
<dbReference type="GO" id="GO:0019448">
    <property type="term" value="P:L-cysteine catabolic process"/>
    <property type="evidence" value="ECO:0007669"/>
    <property type="project" value="TreeGrafter"/>
</dbReference>
<dbReference type="FunFam" id="2.60.120.10:FF:000189">
    <property type="entry name" value="Cysteine dioxygenase"/>
    <property type="match status" value="1"/>
</dbReference>
<comment type="catalytic activity">
    <reaction evidence="1 13">
        <text>L-cysteine + O2 = 3-sulfino-L-alanine + H(+)</text>
        <dbReference type="Rhea" id="RHEA:20441"/>
        <dbReference type="ChEBI" id="CHEBI:15378"/>
        <dbReference type="ChEBI" id="CHEBI:15379"/>
        <dbReference type="ChEBI" id="CHEBI:35235"/>
        <dbReference type="ChEBI" id="CHEBI:61085"/>
        <dbReference type="EC" id="1.13.11.20"/>
    </reaction>
</comment>
<feature type="binding site" evidence="12">
    <location>
        <position position="187"/>
    </location>
    <ligand>
        <name>Fe cation</name>
        <dbReference type="ChEBI" id="CHEBI:24875"/>
        <note>catalytic</note>
    </ligand>
</feature>
<dbReference type="SUPFAM" id="SSF51182">
    <property type="entry name" value="RmlC-like cupins"/>
    <property type="match status" value="1"/>
</dbReference>
<dbReference type="InterPro" id="IPR010300">
    <property type="entry name" value="CDO_1"/>
</dbReference>
<reference evidence="14" key="1">
    <citation type="journal article" date="2016" name="Sci. Rep.">
        <title>Molecular characterization of firefly nuptial gifts: a multi-omics approach sheds light on postcopulatory sexual selection.</title>
        <authorList>
            <person name="Al-Wathiqui N."/>
            <person name="Fallon T.R."/>
            <person name="South A."/>
            <person name="Weng J.K."/>
            <person name="Lewis S.M."/>
        </authorList>
    </citation>
    <scope>NUCLEOTIDE SEQUENCE</scope>
</reference>
<dbReference type="CDD" id="cd10548">
    <property type="entry name" value="cupin_CDO"/>
    <property type="match status" value="1"/>
</dbReference>
<keyword evidence="6 11" id="KW-0883">Thioether bond</keyword>
<evidence type="ECO:0000256" key="5">
    <source>
        <dbReference type="ARBA" id="ARBA00022723"/>
    </source>
</evidence>
<dbReference type="GO" id="GO:0042412">
    <property type="term" value="P:taurine biosynthetic process"/>
    <property type="evidence" value="ECO:0007669"/>
    <property type="project" value="UniProtKB-UniRule"/>
</dbReference>
<name>A0A1Y1L0C4_PHOPY</name>
<organism evidence="14">
    <name type="scientific">Photinus pyralis</name>
    <name type="common">Common eastern firefly</name>
    <name type="synonym">Lampyris pyralis</name>
    <dbReference type="NCBI Taxonomy" id="7054"/>
    <lineage>
        <taxon>Eukaryota</taxon>
        <taxon>Metazoa</taxon>
        <taxon>Ecdysozoa</taxon>
        <taxon>Arthropoda</taxon>
        <taxon>Hexapoda</taxon>
        <taxon>Insecta</taxon>
        <taxon>Pterygota</taxon>
        <taxon>Neoptera</taxon>
        <taxon>Endopterygota</taxon>
        <taxon>Coleoptera</taxon>
        <taxon>Polyphaga</taxon>
        <taxon>Elateriformia</taxon>
        <taxon>Elateroidea</taxon>
        <taxon>Lampyridae</taxon>
        <taxon>Lampyrinae</taxon>
        <taxon>Photinus</taxon>
    </lineage>
</organism>
<dbReference type="Pfam" id="PF05995">
    <property type="entry name" value="CDO_I"/>
    <property type="match status" value="1"/>
</dbReference>
<dbReference type="EMBL" id="GEZM01072792">
    <property type="protein sequence ID" value="JAV65395.1"/>
    <property type="molecule type" value="Transcribed_RNA"/>
</dbReference>
<dbReference type="GO" id="GO:0008198">
    <property type="term" value="F:ferrous iron binding"/>
    <property type="evidence" value="ECO:0007669"/>
    <property type="project" value="TreeGrafter"/>
</dbReference>
<proteinExistence type="inferred from homology"/>
<dbReference type="AlphaFoldDB" id="A0A1Y1L0C4"/>
<dbReference type="UniPathway" id="UPA00012">
    <property type="reaction ID" value="UER00537"/>
</dbReference>
<evidence type="ECO:0000256" key="8">
    <source>
        <dbReference type="ARBA" id="ARBA00023002"/>
    </source>
</evidence>
<feature type="binding site" evidence="12">
    <location>
        <position position="133"/>
    </location>
    <ligand>
        <name>Fe cation</name>
        <dbReference type="ChEBI" id="CHEBI:24875"/>
        <note>catalytic</note>
    </ligand>
</feature>
<sequence>MHKSILSPIFPPRIINHSSLEQSIMAIDVISSAFSINSKSAATFPQADKFEELVLAMKKVLGPSSGLTSDDVDVGSLTDLMINYDSNSLEWSKYAYGDASRGYTRNLVDEGNGKSNLLVLVWSPGKGSPIHDHGNAHCLMKILRGSLTETRYAFPEDDDEEGPMQVISEKTYKENGVTYMADELGLHRVSNRGSDFAVSLHLYTPPNVAKGGCHIFDEKTGKSSHVPGCHYYSAYGRLLK</sequence>
<accession>A0A1Y1L0C4</accession>
<evidence type="ECO:0000256" key="2">
    <source>
        <dbReference type="ARBA" id="ARBA00004759"/>
    </source>
</evidence>
<evidence type="ECO:0000256" key="9">
    <source>
        <dbReference type="ARBA" id="ARBA00023004"/>
    </source>
</evidence>
<comment type="pathway">
    <text evidence="2 13">Organosulfur biosynthesis; taurine biosynthesis; hypotaurine from L-cysteine: step 1/2.</text>
</comment>
<keyword evidence="7 13" id="KW-0223">Dioxygenase</keyword>
<evidence type="ECO:0000256" key="12">
    <source>
        <dbReference type="PIRSR" id="PIRSR610300-51"/>
    </source>
</evidence>
<evidence type="ECO:0000256" key="13">
    <source>
        <dbReference type="RuleBase" id="RU366010"/>
    </source>
</evidence>
<evidence type="ECO:0000256" key="4">
    <source>
        <dbReference type="ARBA" id="ARBA00013133"/>
    </source>
</evidence>
<evidence type="ECO:0000313" key="14">
    <source>
        <dbReference type="EMBL" id="JAV65395.1"/>
    </source>
</evidence>
<evidence type="ECO:0000256" key="11">
    <source>
        <dbReference type="PIRSR" id="PIRSR610300-50"/>
    </source>
</evidence>
<protein>
    <recommendedName>
        <fullName evidence="10 13">Cysteine dioxygenase</fullName>
        <ecNumber evidence="4 13">1.13.11.20</ecNumber>
    </recommendedName>
</protein>
<dbReference type="GO" id="GO:0017172">
    <property type="term" value="F:cysteine dioxygenase activity"/>
    <property type="evidence" value="ECO:0007669"/>
    <property type="project" value="UniProtKB-UniRule"/>
</dbReference>
<keyword evidence="9 12" id="KW-0408">Iron</keyword>
<evidence type="ECO:0000256" key="10">
    <source>
        <dbReference type="ARBA" id="ARBA00070673"/>
    </source>
</evidence>
<keyword evidence="5 12" id="KW-0479">Metal-binding</keyword>
<dbReference type="InterPro" id="IPR014710">
    <property type="entry name" value="RmlC-like_jellyroll"/>
</dbReference>
<feature type="cross-link" description="3'-(S-cysteinyl)-tyrosine (Cys-Tyr)" evidence="11">
    <location>
        <begin position="138"/>
        <end position="203"/>
    </location>
</feature>
<dbReference type="PANTHER" id="PTHR12918:SF1">
    <property type="entry name" value="CYSTEINE DIOXYGENASE TYPE 1"/>
    <property type="match status" value="1"/>
</dbReference>
<keyword evidence="8 13" id="KW-0560">Oxidoreductase</keyword>
<evidence type="ECO:0000256" key="7">
    <source>
        <dbReference type="ARBA" id="ARBA00022964"/>
    </source>
</evidence>
<dbReference type="PANTHER" id="PTHR12918">
    <property type="entry name" value="CYSTEINE DIOXYGENASE"/>
    <property type="match status" value="1"/>
</dbReference>
<dbReference type="EC" id="1.13.11.20" evidence="4 13"/>
<feature type="binding site" evidence="12">
    <location>
        <position position="131"/>
    </location>
    <ligand>
        <name>Fe cation</name>
        <dbReference type="ChEBI" id="CHEBI:24875"/>
        <note>catalytic</note>
    </ligand>
</feature>
<comment type="similarity">
    <text evidence="3 13">Belongs to the cysteine dioxygenase family.</text>
</comment>
<evidence type="ECO:0000256" key="3">
    <source>
        <dbReference type="ARBA" id="ARBA00006622"/>
    </source>
</evidence>
<comment type="cofactor">
    <cofactor evidence="13">
        <name>Fe cation</name>
        <dbReference type="ChEBI" id="CHEBI:24875"/>
    </cofactor>
    <text evidence="13">Binds 1 Fe cation per subunit.</text>
</comment>
<dbReference type="InterPro" id="IPR011051">
    <property type="entry name" value="RmlC_Cupin_sf"/>
</dbReference>